<dbReference type="GO" id="GO:0006886">
    <property type="term" value="P:intracellular protein transport"/>
    <property type="evidence" value="ECO:0007669"/>
    <property type="project" value="InterPro"/>
</dbReference>
<dbReference type="AlphaFoldDB" id="A0A6G1HCT3"/>
<evidence type="ECO:0000259" key="7">
    <source>
        <dbReference type="Pfam" id="PF01602"/>
    </source>
</evidence>
<dbReference type="InterPro" id="IPR016024">
    <property type="entry name" value="ARM-type_fold"/>
</dbReference>
<feature type="compositionally biased region" description="Acidic residues" evidence="6">
    <location>
        <begin position="795"/>
        <end position="843"/>
    </location>
</feature>
<keyword evidence="4" id="KW-0653">Protein transport</keyword>
<dbReference type="Gene3D" id="1.25.10.10">
    <property type="entry name" value="Leucine-rich Repeat Variant"/>
    <property type="match status" value="1"/>
</dbReference>
<keyword evidence="5" id="KW-0472">Membrane</keyword>
<dbReference type="EMBL" id="ML977141">
    <property type="protein sequence ID" value="KAF1990829.1"/>
    <property type="molecule type" value="Genomic_DNA"/>
</dbReference>
<dbReference type="OrthoDB" id="10254310at2759"/>
<dbReference type="SUPFAM" id="SSF48371">
    <property type="entry name" value="ARM repeat"/>
    <property type="match status" value="1"/>
</dbReference>
<evidence type="ECO:0000256" key="3">
    <source>
        <dbReference type="ARBA" id="ARBA00022448"/>
    </source>
</evidence>
<dbReference type="GO" id="GO:0030123">
    <property type="term" value="C:AP-3 adaptor complex"/>
    <property type="evidence" value="ECO:0007669"/>
    <property type="project" value="InterPro"/>
</dbReference>
<dbReference type="InterPro" id="IPR011989">
    <property type="entry name" value="ARM-like"/>
</dbReference>
<comment type="similarity">
    <text evidence="2">Belongs to the adaptor complexes large subunit family.</text>
</comment>
<dbReference type="Pfam" id="PF01602">
    <property type="entry name" value="Adaptin_N"/>
    <property type="match status" value="1"/>
</dbReference>
<dbReference type="PANTHER" id="PTHR11134">
    <property type="entry name" value="ADAPTOR COMPLEX SUBUNIT BETA FAMILY MEMBER"/>
    <property type="match status" value="1"/>
</dbReference>
<dbReference type="GO" id="GO:0012505">
    <property type="term" value="C:endomembrane system"/>
    <property type="evidence" value="ECO:0007669"/>
    <property type="project" value="UniProtKB-SubCell"/>
</dbReference>
<keyword evidence="3" id="KW-0813">Transport</keyword>
<dbReference type="Proteomes" id="UP000800041">
    <property type="component" value="Unassembled WGS sequence"/>
</dbReference>
<feature type="region of interest" description="Disordered" evidence="6">
    <location>
        <begin position="772"/>
        <end position="843"/>
    </location>
</feature>
<dbReference type="GO" id="GO:0016192">
    <property type="term" value="P:vesicle-mediated transport"/>
    <property type="evidence" value="ECO:0007669"/>
    <property type="project" value="InterPro"/>
</dbReference>
<evidence type="ECO:0000256" key="6">
    <source>
        <dbReference type="SAM" id="MobiDB-lite"/>
    </source>
</evidence>
<evidence type="ECO:0000313" key="9">
    <source>
        <dbReference type="Proteomes" id="UP000800041"/>
    </source>
</evidence>
<dbReference type="InterPro" id="IPR026739">
    <property type="entry name" value="AP_beta"/>
</dbReference>
<evidence type="ECO:0000256" key="1">
    <source>
        <dbReference type="ARBA" id="ARBA00004308"/>
    </source>
</evidence>
<sequence>MESISRISSMLETARDLTLEASSTVRSKPPSRTLPSAQIKKLLSSRSERDILDGLRRTISLAYSQQPQSSFQPSQRGGSGDVSQYLSPAIKNISSPNPTIRKLTYQLLLLCAASAQDTTLLSINSLQKSLSDPSPPLRALALRTMSTLPTPLISQIVLLAIKRGMSDMSPLVRRTAALACVKAYRLDPGTLPQLEEHLEKAVGDREYYVAGAGVAAFVAVCGGGGRRVDVVHKYYRGLVRKLVDMDEWGQAATIGMLTGYARKCFPRRTRRVKKSGGGNAAGMGKNSDTTKGFYEDEEEAQPKAHSQPETEEEVIDYDPDLLLFLNALLPLLHSRNSAVITAVARAYLTLTAPNSTYLHAAIGPLISLLRASQDIHQIALHNLVRICLVLPDPFLPYLSHFLFRASEPVHTARLKLELLTLLFPHAPPHLRGLILSELRHFSSTSDPMLVREAVRAIGRCASSGSIGSDTSSHCLSLLLAQLSSPHTHLVSESLDVIRHLIQRSPASHHATVIRLAANLDTLTSSQARACIIWLVGEYAAEDIAADVLRLLVRGFGDESEAAKSQIVLLAAKCYVRHLNLTNPPREAGKPAVGKSPTPEATEMAKSPFIAAPEEEGGFVDNPFNDEAKLASAINTAAPEDGKTAHPIAMLWSHILLLARYDTSYDLRDRARLYKALLAVPSSTELATLLLLAPKPVPRMPSPSESRANFTLGSASLVIGEEGGMGGLKGYEEIPEWVEEGQEPDARLRDDGVVGYREEKAVSASERLDSAIKTSGVSSAPRKANGVGKEKTLDDWLAEDEGSEEDEEEDDETEEESEEESSEEESSGEEETDEDEDENDRLVR</sequence>
<comment type="subcellular location">
    <subcellularLocation>
        <location evidence="1">Endomembrane system</location>
    </subcellularLocation>
</comment>
<organism evidence="8 9">
    <name type="scientific">Aulographum hederae CBS 113979</name>
    <dbReference type="NCBI Taxonomy" id="1176131"/>
    <lineage>
        <taxon>Eukaryota</taxon>
        <taxon>Fungi</taxon>
        <taxon>Dikarya</taxon>
        <taxon>Ascomycota</taxon>
        <taxon>Pezizomycotina</taxon>
        <taxon>Dothideomycetes</taxon>
        <taxon>Pleosporomycetidae</taxon>
        <taxon>Aulographales</taxon>
        <taxon>Aulographaceae</taxon>
    </lineage>
</organism>
<evidence type="ECO:0000256" key="5">
    <source>
        <dbReference type="ARBA" id="ARBA00023136"/>
    </source>
</evidence>
<accession>A0A6G1HCT3</accession>
<evidence type="ECO:0000256" key="2">
    <source>
        <dbReference type="ARBA" id="ARBA00006613"/>
    </source>
</evidence>
<evidence type="ECO:0000313" key="8">
    <source>
        <dbReference type="EMBL" id="KAF1990829.1"/>
    </source>
</evidence>
<evidence type="ECO:0000256" key="4">
    <source>
        <dbReference type="ARBA" id="ARBA00022927"/>
    </source>
</evidence>
<feature type="domain" description="Clathrin/coatomer adaptor adaptin-like N-terminal" evidence="7">
    <location>
        <begin position="81"/>
        <end position="577"/>
    </location>
</feature>
<dbReference type="InterPro" id="IPR002553">
    <property type="entry name" value="Clathrin/coatomer_adapt-like_N"/>
</dbReference>
<dbReference type="PIRSF" id="PIRSF037096">
    <property type="entry name" value="AP3_complex_beta"/>
    <property type="match status" value="1"/>
</dbReference>
<name>A0A6G1HCT3_9PEZI</name>
<proteinExistence type="inferred from homology"/>
<protein>
    <submittedName>
        <fullName evidence="8">ARM repeat-containing protein</fullName>
    </submittedName>
</protein>
<reference evidence="8" key="1">
    <citation type="journal article" date="2020" name="Stud. Mycol.">
        <title>101 Dothideomycetes genomes: a test case for predicting lifestyles and emergence of pathogens.</title>
        <authorList>
            <person name="Haridas S."/>
            <person name="Albert R."/>
            <person name="Binder M."/>
            <person name="Bloem J."/>
            <person name="Labutti K."/>
            <person name="Salamov A."/>
            <person name="Andreopoulos B."/>
            <person name="Baker S."/>
            <person name="Barry K."/>
            <person name="Bills G."/>
            <person name="Bluhm B."/>
            <person name="Cannon C."/>
            <person name="Castanera R."/>
            <person name="Culley D."/>
            <person name="Daum C."/>
            <person name="Ezra D."/>
            <person name="Gonzalez J."/>
            <person name="Henrissat B."/>
            <person name="Kuo A."/>
            <person name="Liang C."/>
            <person name="Lipzen A."/>
            <person name="Lutzoni F."/>
            <person name="Magnuson J."/>
            <person name="Mondo S."/>
            <person name="Nolan M."/>
            <person name="Ohm R."/>
            <person name="Pangilinan J."/>
            <person name="Park H.-J."/>
            <person name="Ramirez L."/>
            <person name="Alfaro M."/>
            <person name="Sun H."/>
            <person name="Tritt A."/>
            <person name="Yoshinaga Y."/>
            <person name="Zwiers L.-H."/>
            <person name="Turgeon B."/>
            <person name="Goodwin S."/>
            <person name="Spatafora J."/>
            <person name="Crous P."/>
            <person name="Grigoriev I."/>
        </authorList>
    </citation>
    <scope>NUCLEOTIDE SEQUENCE</scope>
    <source>
        <strain evidence="8">CBS 113979</strain>
    </source>
</reference>
<feature type="region of interest" description="Disordered" evidence="6">
    <location>
        <begin position="271"/>
        <end position="311"/>
    </location>
</feature>
<dbReference type="InterPro" id="IPR026740">
    <property type="entry name" value="AP3_beta"/>
</dbReference>
<gene>
    <name evidence="8" type="ORF">K402DRAFT_369808</name>
</gene>
<keyword evidence="9" id="KW-1185">Reference proteome</keyword>